<dbReference type="EMBL" id="QOKZ01000002">
    <property type="protein sequence ID" value="RMC36021.1"/>
    <property type="molecule type" value="Genomic_DNA"/>
</dbReference>
<dbReference type="SUPFAM" id="SSF56784">
    <property type="entry name" value="HAD-like"/>
    <property type="match status" value="1"/>
</dbReference>
<evidence type="ECO:0000313" key="2">
    <source>
        <dbReference type="Proteomes" id="UP000273516"/>
    </source>
</evidence>
<dbReference type="InterPro" id="IPR023214">
    <property type="entry name" value="HAD_sf"/>
</dbReference>
<dbReference type="PANTHER" id="PTHR19288:SF46">
    <property type="entry name" value="HALOACID DEHALOGENASE-LIKE HYDROLASE DOMAIN-CONTAINING PROTEIN 2"/>
    <property type="match status" value="1"/>
</dbReference>
<dbReference type="Gene3D" id="3.40.50.1000">
    <property type="entry name" value="HAD superfamily/HAD-like"/>
    <property type="match status" value="2"/>
</dbReference>
<dbReference type="PANTHER" id="PTHR19288">
    <property type="entry name" value="4-NITROPHENYLPHOSPHATASE-RELATED"/>
    <property type="match status" value="1"/>
</dbReference>
<organism evidence="1 2">
    <name type="scientific">Paracoccus alkanivorans</name>
    <dbReference type="NCBI Taxonomy" id="2116655"/>
    <lineage>
        <taxon>Bacteria</taxon>
        <taxon>Pseudomonadati</taxon>
        <taxon>Pseudomonadota</taxon>
        <taxon>Alphaproteobacteria</taxon>
        <taxon>Rhodobacterales</taxon>
        <taxon>Paracoccaceae</taxon>
        <taxon>Paracoccus</taxon>
    </lineage>
</organism>
<gene>
    <name evidence="1" type="ORF">C9E81_04700</name>
</gene>
<dbReference type="GO" id="GO:0005737">
    <property type="term" value="C:cytoplasm"/>
    <property type="evidence" value="ECO:0007669"/>
    <property type="project" value="TreeGrafter"/>
</dbReference>
<protein>
    <submittedName>
        <fullName evidence="1">Haloacid dehalogenase</fullName>
    </submittedName>
</protein>
<dbReference type="Pfam" id="PF13242">
    <property type="entry name" value="Hydrolase_like"/>
    <property type="match status" value="1"/>
</dbReference>
<dbReference type="Proteomes" id="UP000273516">
    <property type="component" value="Unassembled WGS sequence"/>
</dbReference>
<dbReference type="InterPro" id="IPR036412">
    <property type="entry name" value="HAD-like_sf"/>
</dbReference>
<proteinExistence type="predicted"/>
<dbReference type="Pfam" id="PF13344">
    <property type="entry name" value="Hydrolase_6"/>
    <property type="match status" value="1"/>
</dbReference>
<dbReference type="InterPro" id="IPR006357">
    <property type="entry name" value="HAD-SF_hydro_IIA"/>
</dbReference>
<dbReference type="GO" id="GO:0016791">
    <property type="term" value="F:phosphatase activity"/>
    <property type="evidence" value="ECO:0007669"/>
    <property type="project" value="TreeGrafter"/>
</dbReference>
<accession>A0A3M0MEG4</accession>
<name>A0A3M0MEG4_9RHOB</name>
<dbReference type="OrthoDB" id="148966at2"/>
<comment type="caution">
    <text evidence="1">The sequence shown here is derived from an EMBL/GenBank/DDBJ whole genome shotgun (WGS) entry which is preliminary data.</text>
</comment>
<sequence length="281" mass="30074">MILSCVKLVTLRLHWSAARTGTHPDQPGETDLDAATTPFPSTTRFARLEPCAVEAAGIVLCDLDGCLISEGRLFEETPAFVEACGDRLWVVSNRSDTTAAALSSQMLELGLNIPFEHILLAGEFTLRRLAELGLTRLSLCATPTLKELARILGIDPESQAPESVLLCRDPCLTVDSMGQVLSVITDDIPLWVANEDLSHPSHDGRPVAETGALLAALRAIRPSLTWQCLGKPDPAMLTAALSRADLPPGDAVFVGDNALTDGQAAAAAGIPFFHIQRNHLR</sequence>
<reference evidence="1 2" key="1">
    <citation type="submission" date="2018-07" db="EMBL/GenBank/DDBJ databases">
        <authorList>
            <person name="Zhang Y."/>
            <person name="Wang L."/>
            <person name="Ma S."/>
        </authorList>
    </citation>
    <scope>NUCLEOTIDE SEQUENCE [LARGE SCALE GENOMIC DNA]</scope>
    <source>
        <strain evidence="1 2">4-2</strain>
    </source>
</reference>
<dbReference type="AlphaFoldDB" id="A0A3M0MEG4"/>
<evidence type="ECO:0000313" key="1">
    <source>
        <dbReference type="EMBL" id="RMC36021.1"/>
    </source>
</evidence>
<keyword evidence="2" id="KW-1185">Reference proteome</keyword>